<dbReference type="GO" id="GO:0003676">
    <property type="term" value="F:nucleic acid binding"/>
    <property type="evidence" value="ECO:0007669"/>
    <property type="project" value="InterPro"/>
</dbReference>
<comment type="caution">
    <text evidence="7">The sequence shown here is derived from an EMBL/GenBank/DDBJ whole genome shotgun (WGS) entry which is preliminary data.</text>
</comment>
<feature type="domain" description="Exonuclease" evidence="6">
    <location>
        <begin position="10"/>
        <end position="194"/>
    </location>
</feature>
<dbReference type="PANTHER" id="PTHR30231:SF2">
    <property type="entry name" value="RIBONUCLEASE T"/>
    <property type="match status" value="1"/>
</dbReference>
<dbReference type="GO" id="GO:0008408">
    <property type="term" value="F:3'-5' exonuclease activity"/>
    <property type="evidence" value="ECO:0007669"/>
    <property type="project" value="TreeGrafter"/>
</dbReference>
<feature type="active site" description="Proton donor/acceptor" evidence="5">
    <location>
        <position position="172"/>
    </location>
</feature>
<dbReference type="SMART" id="SM00479">
    <property type="entry name" value="EXOIII"/>
    <property type="match status" value="1"/>
</dbReference>
<evidence type="ECO:0000313" key="8">
    <source>
        <dbReference type="Proteomes" id="UP000050874"/>
    </source>
</evidence>
<keyword evidence="1 5" id="KW-0819">tRNA processing</keyword>
<feature type="binding site" evidence="5">
    <location>
        <position position="15"/>
    </location>
    <ligand>
        <name>Mg(2+)</name>
        <dbReference type="ChEBI" id="CHEBI:18420"/>
        <label>1</label>
        <note>catalytic</note>
    </ligand>
</feature>
<dbReference type="InterPro" id="IPR036397">
    <property type="entry name" value="RNaseH_sf"/>
</dbReference>
<protein>
    <recommendedName>
        <fullName evidence="5">Ribonuclease T</fullName>
        <ecNumber evidence="5">3.1.13.-</ecNumber>
    </recommendedName>
    <alternativeName>
        <fullName evidence="5">Exoribonuclease T</fullName>
        <shortName evidence="5">RNase T</shortName>
    </alternativeName>
</protein>
<feature type="site" description="Important for substrate binding and specificity" evidence="5">
    <location>
        <position position="137"/>
    </location>
</feature>
<reference evidence="8" key="1">
    <citation type="submission" date="2015-10" db="EMBL/GenBank/DDBJ databases">
        <title>Metagenome-Assembled Genomes uncover a global brackish microbiome.</title>
        <authorList>
            <person name="Hugerth L.W."/>
            <person name="Larsson J."/>
            <person name="Alneberg J."/>
            <person name="Lindh M.V."/>
            <person name="Legrand C."/>
            <person name="Pinhassi J."/>
            <person name="Andersson A."/>
        </authorList>
    </citation>
    <scope>NUCLEOTIDE SEQUENCE [LARGE SCALE GENOMIC DNA]</scope>
</reference>
<proteinExistence type="inferred from homology"/>
<dbReference type="PANTHER" id="PTHR30231">
    <property type="entry name" value="DNA POLYMERASE III SUBUNIT EPSILON"/>
    <property type="match status" value="1"/>
</dbReference>
<dbReference type="HAMAP" id="MF_00157">
    <property type="entry name" value="RNase_T"/>
    <property type="match status" value="1"/>
</dbReference>
<keyword evidence="5" id="KW-0479">Metal-binding</keyword>
<comment type="subunit">
    <text evidence="5">Homodimer.</text>
</comment>
<evidence type="ECO:0000313" key="7">
    <source>
        <dbReference type="EMBL" id="KRO40156.1"/>
    </source>
</evidence>
<dbReference type="InterPro" id="IPR012337">
    <property type="entry name" value="RNaseH-like_sf"/>
</dbReference>
<feature type="site" description="Important for substrate binding and specificity" evidence="5">
    <location>
        <position position="21"/>
    </location>
</feature>
<dbReference type="AlphaFoldDB" id="A0A0R2PQR1"/>
<comment type="cofactor">
    <cofactor evidence="5">
        <name>Mg(2+)</name>
        <dbReference type="ChEBI" id="CHEBI:18420"/>
    </cofactor>
    <text evidence="5">Binds two Mg(2+) per subunit. The active form of the enzyme binds two Mg(2+) ions in its active site. The first Mg(2+) forms only one salt bridge with the protein.</text>
</comment>
<feature type="site" description="Important for substrate binding and specificity" evidence="5">
    <location>
        <position position="68"/>
    </location>
</feature>
<dbReference type="GO" id="GO:0016896">
    <property type="term" value="F:RNA exonuclease activity, producing 5'-phosphomonoesters"/>
    <property type="evidence" value="ECO:0007669"/>
    <property type="project" value="UniProtKB-UniRule"/>
</dbReference>
<dbReference type="GO" id="GO:0000287">
    <property type="term" value="F:magnesium ion binding"/>
    <property type="evidence" value="ECO:0007669"/>
    <property type="project" value="UniProtKB-UniRule"/>
</dbReference>
<evidence type="ECO:0000259" key="6">
    <source>
        <dbReference type="SMART" id="SM00479"/>
    </source>
</evidence>
<feature type="site" description="Important for substrate binding and specificity" evidence="5">
    <location>
        <position position="115"/>
    </location>
</feature>
<keyword evidence="5" id="KW-0460">Magnesium</keyword>
<dbReference type="GO" id="GO:0005829">
    <property type="term" value="C:cytosol"/>
    <property type="evidence" value="ECO:0007669"/>
    <property type="project" value="TreeGrafter"/>
</dbReference>
<dbReference type="EMBL" id="LIAV01000169">
    <property type="protein sequence ID" value="KRO40156.1"/>
    <property type="molecule type" value="Genomic_DNA"/>
</dbReference>
<accession>A0A0R2PQR1</accession>
<name>A0A0R2PQR1_9GAMM</name>
<evidence type="ECO:0000256" key="5">
    <source>
        <dbReference type="HAMAP-Rule" id="MF_00157"/>
    </source>
</evidence>
<feature type="binding site" evidence="5">
    <location>
        <position position="172"/>
    </location>
    <ligand>
        <name>Mg(2+)</name>
        <dbReference type="ChEBI" id="CHEBI:18420"/>
        <label>2</label>
        <note>catalytic</note>
    </ligand>
</feature>
<evidence type="ECO:0000256" key="3">
    <source>
        <dbReference type="ARBA" id="ARBA00022801"/>
    </source>
</evidence>
<dbReference type="Proteomes" id="UP000050874">
    <property type="component" value="Unassembled WGS sequence"/>
</dbReference>
<feature type="binding site" evidence="5">
    <location>
        <position position="17"/>
    </location>
    <ligand>
        <name>Mg(2+)</name>
        <dbReference type="ChEBI" id="CHEBI:18420"/>
        <label>2</label>
        <note>catalytic</note>
    </ligand>
</feature>
<dbReference type="Pfam" id="PF00929">
    <property type="entry name" value="RNase_T"/>
    <property type="match status" value="1"/>
</dbReference>
<comment type="similarity">
    <text evidence="5">Belongs to the RNase T family.</text>
</comment>
<feature type="binding site" evidence="5">
    <location>
        <position position="15"/>
    </location>
    <ligand>
        <name>Mg(2+)</name>
        <dbReference type="ChEBI" id="CHEBI:18420"/>
        <label>2</label>
        <note>catalytic</note>
    </ligand>
</feature>
<dbReference type="GO" id="GO:0045004">
    <property type="term" value="P:DNA replication proofreading"/>
    <property type="evidence" value="ECO:0007669"/>
    <property type="project" value="TreeGrafter"/>
</dbReference>
<evidence type="ECO:0000256" key="1">
    <source>
        <dbReference type="ARBA" id="ARBA00022694"/>
    </source>
</evidence>
<dbReference type="Gene3D" id="3.30.420.10">
    <property type="entry name" value="Ribonuclease H-like superfamily/Ribonuclease H"/>
    <property type="match status" value="1"/>
</dbReference>
<gene>
    <name evidence="5" type="primary">rnt</name>
    <name evidence="7" type="ORF">ABR63_04825</name>
</gene>
<dbReference type="InterPro" id="IPR005987">
    <property type="entry name" value="RNase_T"/>
</dbReference>
<dbReference type="EC" id="3.1.13.-" evidence="5"/>
<dbReference type="SUPFAM" id="SSF53098">
    <property type="entry name" value="Ribonuclease H-like"/>
    <property type="match status" value="1"/>
</dbReference>
<keyword evidence="4 5" id="KW-0269">Exonuclease</keyword>
<comment type="function">
    <text evidence="5">Trims short 3' overhangs of a variety of RNA species, leaving a one or two nucleotide 3' overhang. Responsible for the end-turnover of tRNA: specifically removes the terminal AMP residue from uncharged tRNA (tRNA-C-C-A). Also appears to be involved in tRNA biosynthesis.</text>
</comment>
<keyword evidence="3 5" id="KW-0378">Hydrolase</keyword>
<feature type="binding site" evidence="5">
    <location>
        <position position="177"/>
    </location>
    <ligand>
        <name>Mg(2+)</name>
        <dbReference type="ChEBI" id="CHEBI:18420"/>
        <label>2</label>
        <note>catalytic</note>
    </ligand>
</feature>
<keyword evidence="2 5" id="KW-0540">Nuclease</keyword>
<dbReference type="InterPro" id="IPR013520">
    <property type="entry name" value="Ribonucl_H"/>
</dbReference>
<evidence type="ECO:0000256" key="4">
    <source>
        <dbReference type="ARBA" id="ARBA00022839"/>
    </source>
</evidence>
<sequence length="196" mass="22370">MLKDRFRKFLPVVVDLETGGFDAVKNPILEIAIQLIDFEDGKLTLGQLHRHHIKPFEGLEINQDSIDFLNLDLNHPLRVAADEKEALLDLFQIINKHKNLYECSRAILVGHNAFFDHSFLLAACERHGIKKFPFHPFSLIDTVSLGVLATQQTVLARICKELEIDYDNDQAHSATYDAKVTAEVFCRIINEFDKKA</sequence>
<organism evidence="7 8">
    <name type="scientific">SAR86 cluster bacterium BACL1 MAG-120920-bin57</name>
    <dbReference type="NCBI Taxonomy" id="1655571"/>
    <lineage>
        <taxon>Bacteria</taxon>
        <taxon>Pseudomonadati</taxon>
        <taxon>Pseudomonadota</taxon>
        <taxon>Gammaproteobacteria</taxon>
        <taxon>SAR86 cluster</taxon>
    </lineage>
</organism>
<evidence type="ECO:0000256" key="2">
    <source>
        <dbReference type="ARBA" id="ARBA00022722"/>
    </source>
</evidence>
<dbReference type="GO" id="GO:0008033">
    <property type="term" value="P:tRNA processing"/>
    <property type="evidence" value="ECO:0007669"/>
    <property type="project" value="UniProtKB-KW"/>
</dbReference>